<dbReference type="GO" id="GO:0016491">
    <property type="term" value="F:oxidoreductase activity"/>
    <property type="evidence" value="ECO:0007669"/>
    <property type="project" value="InterPro"/>
</dbReference>
<protein>
    <recommendedName>
        <fullName evidence="1">ER-bound oxygenase mpaB/mpaB'/Rubber oxygenase catalytic domain-containing protein</fullName>
    </recommendedName>
</protein>
<evidence type="ECO:0000313" key="2">
    <source>
        <dbReference type="EMBL" id="WOC14291.1"/>
    </source>
</evidence>
<dbReference type="Pfam" id="PF09995">
    <property type="entry name" value="MPAB_Lcp_cat"/>
    <property type="match status" value="1"/>
</dbReference>
<sequence>MFIDGRELIDNDVLDDAAGVKVRAPRRYYADPAGAFAAAAPMRLLVGPAPEPTLAEIDDIGSGLNRRDELGATLAAAVRSGRVSLKDFRSALDMGIGSVSDPAPELASFFETMEATPDWVDWDLVERGARACRSYGQNALDVLAYASLLGGYRFQAANNVLTASGGLTAAGALRRVGETTKWWVECVQQGGMARNADGFKLTAHVRLMHQLVSLHFEEDPEWNHDDLGVPINAADTAATLSLFSTTFLIRIRQLGIYIPRSDSDAVMHLWRYIGWLLGVEDQWLPADEKSGYRTIYHLILGQAPATDHCVALAKALVKTVPANLEYRRARGLRRRFQSFRALSLGTYFNGWRPMIALGLLPVPPVLEVSRVPLNFILHNIVMNLPVAGKAVRNRAEQRLWKGLDLHFGMADRSLGDLDSAKRGTHKLKL</sequence>
<dbReference type="AlphaFoldDB" id="A0AA97GW09"/>
<gene>
    <name evidence="2" type="ORF">MP11Mi_34060</name>
</gene>
<reference evidence="2" key="1">
    <citation type="submission" date="2023-06" db="EMBL/GenBank/DDBJ databases">
        <title>Gordonia sp. nov. and Pseudochrobactrum sp. nov., two species isolated from the burying beetle Nicrophorus vespilloides.</title>
        <authorList>
            <person name="Poehlein A."/>
            <person name="Guzman J."/>
            <person name="Daniel R."/>
            <person name="Vilcinskas A."/>
        </authorList>
    </citation>
    <scope>NUCLEOTIDE SEQUENCE</scope>
    <source>
        <strain evidence="2">MP11Mi</strain>
    </source>
</reference>
<evidence type="ECO:0000259" key="1">
    <source>
        <dbReference type="Pfam" id="PF09995"/>
    </source>
</evidence>
<name>A0AA97GW09_9ACTN</name>
<feature type="domain" description="ER-bound oxygenase mpaB/mpaB'/Rubber oxygenase catalytic" evidence="1">
    <location>
        <begin position="143"/>
        <end position="339"/>
    </location>
</feature>
<dbReference type="PANTHER" id="PTHR37539">
    <property type="entry name" value="SECRETED PROTEIN-RELATED"/>
    <property type="match status" value="1"/>
</dbReference>
<organism evidence="2">
    <name type="scientific">Gordonia sp. MP11Mi</name>
    <dbReference type="NCBI Taxonomy" id="3022769"/>
    <lineage>
        <taxon>Bacteria</taxon>
        <taxon>Bacillati</taxon>
        <taxon>Actinomycetota</taxon>
        <taxon>Actinomycetes</taxon>
        <taxon>Mycobacteriales</taxon>
        <taxon>Gordoniaceae</taxon>
        <taxon>Gordonia</taxon>
    </lineage>
</organism>
<accession>A0AA97GW09</accession>
<dbReference type="PANTHER" id="PTHR37539:SF1">
    <property type="entry name" value="ER-BOUND OXYGENASE MPAB_MPAB'_RUBBER OXYGENASE CATALYTIC DOMAIN-CONTAINING PROTEIN"/>
    <property type="match status" value="1"/>
</dbReference>
<dbReference type="EMBL" id="CP128986">
    <property type="protein sequence ID" value="WOC14291.1"/>
    <property type="molecule type" value="Genomic_DNA"/>
</dbReference>
<dbReference type="InterPro" id="IPR018713">
    <property type="entry name" value="MPAB/Lcp_cat_dom"/>
</dbReference>
<dbReference type="InterPro" id="IPR037473">
    <property type="entry name" value="Lcp-like"/>
</dbReference>
<dbReference type="RefSeq" id="WP_420040043.1">
    <property type="nucleotide sequence ID" value="NZ_CP128986.1"/>
</dbReference>
<proteinExistence type="predicted"/>